<dbReference type="RefSeq" id="WP_026353556.1">
    <property type="nucleotide sequence ID" value="NZ_CP091512.1"/>
</dbReference>
<name>A0ABY4EAR6_VITST</name>
<feature type="signal peptide" evidence="2">
    <location>
        <begin position="1"/>
        <end position="26"/>
    </location>
</feature>
<keyword evidence="4" id="KW-1185">Reference proteome</keyword>
<keyword evidence="2" id="KW-0449">Lipoprotein</keyword>
<evidence type="ECO:0000313" key="4">
    <source>
        <dbReference type="Proteomes" id="UP000832034"/>
    </source>
</evidence>
<sequence length="458" mass="50897">MQKFSRLQAACAAASMALFLSACQTAQMPAPTTVKAAVAWQEDVAAQYSVDEAWWQQYQDTQLNQLVDAALRNNVDLQQAALTVRQAMYQANAEGAGLLPSVSGSLSGSTSKNIKEGGSSGRSYGGQLGVSYEIDLWQRLRDSADAKVWQFRATEADLATARLSLINSTVNTYFELVYLQAAIDHAQNNIRSYQQLLNISNSKYRHGKVASIEPAQAQQALSNAEASLLNLQSQQQAAEQTLRTLLHLKPNQAWNLNVAKLDQIKALGVNTHVPLSVLANRPDLRAAEYQLRASYKDWAAMQKSVYPSVTLGANLSSSSRNIGQALNVPILGGNVGISLPFLNWNELKWNIRISEVQYQSQLLAFEQSINQALNEVDGLYFAYQQALQTEKNTAAKLAAEAKIRHYYQTRYERGAAEFKDHINAQSSYDSAYLDWLNSRYVRLQAENKVYQSMAGYYR</sequence>
<comment type="similarity">
    <text evidence="1 2">Belongs to the outer membrane factor (OMF) (TC 1.B.17) family.</text>
</comment>
<proteinExistence type="inferred from homology"/>
<keyword evidence="2" id="KW-0472">Membrane</keyword>
<keyword evidence="2" id="KW-0732">Signal</keyword>
<protein>
    <submittedName>
        <fullName evidence="3">TolC family protein</fullName>
    </submittedName>
</protein>
<accession>A0ABY4EAR6</accession>
<dbReference type="InterPro" id="IPR003423">
    <property type="entry name" value="OMP_efflux"/>
</dbReference>
<dbReference type="PANTHER" id="PTHR30203:SF32">
    <property type="entry name" value="CATION EFFLUX SYSTEM PROTEIN CUSC"/>
    <property type="match status" value="1"/>
</dbReference>
<evidence type="ECO:0000256" key="1">
    <source>
        <dbReference type="ARBA" id="ARBA00007613"/>
    </source>
</evidence>
<dbReference type="EMBL" id="CP091512">
    <property type="protein sequence ID" value="UOO91653.1"/>
    <property type="molecule type" value="Genomic_DNA"/>
</dbReference>
<dbReference type="Proteomes" id="UP000832034">
    <property type="component" value="Chromosome"/>
</dbReference>
<evidence type="ECO:0000313" key="3">
    <source>
        <dbReference type="EMBL" id="UOO91653.1"/>
    </source>
</evidence>
<dbReference type="Gene3D" id="1.20.1600.10">
    <property type="entry name" value="Outer membrane efflux proteins (OEP)"/>
    <property type="match status" value="1"/>
</dbReference>
<organism evidence="3 4">
    <name type="scientific">Vitreoscilla stercoraria</name>
    <dbReference type="NCBI Taxonomy" id="61"/>
    <lineage>
        <taxon>Bacteria</taxon>
        <taxon>Pseudomonadati</taxon>
        <taxon>Pseudomonadota</taxon>
        <taxon>Betaproteobacteria</taxon>
        <taxon>Neisseriales</taxon>
        <taxon>Neisseriaceae</taxon>
        <taxon>Vitreoscilla</taxon>
    </lineage>
</organism>
<reference evidence="3" key="1">
    <citation type="submission" date="2021-12" db="EMBL/GenBank/DDBJ databases">
        <authorList>
            <person name="Veyrier F.J."/>
        </authorList>
    </citation>
    <scope>NUCLEOTIDE SEQUENCE</scope>
    <source>
        <strain evidence="3">SAG 1488-6</strain>
    </source>
</reference>
<dbReference type="InterPro" id="IPR010131">
    <property type="entry name" value="MdtP/NodT-like"/>
</dbReference>
<dbReference type="Gene3D" id="2.20.200.10">
    <property type="entry name" value="Outer membrane efflux proteins (OEP)"/>
    <property type="match status" value="1"/>
</dbReference>
<reference evidence="3" key="2">
    <citation type="journal article" date="2022" name="Res Sq">
        <title>Evolution of multicellular longitudinally dividing oral cavity symbionts (Neisseriaceae).</title>
        <authorList>
            <person name="Nyongesa S."/>
            <person name="Weber P."/>
            <person name="Bernet E."/>
            <person name="Pullido F."/>
            <person name="Nieckarz M."/>
            <person name="Delaby M."/>
            <person name="Nieves C."/>
            <person name="Viehboeck T."/>
            <person name="Krause N."/>
            <person name="Rivera-Millot A."/>
            <person name="Nakamura A."/>
            <person name="Vischer N."/>
            <person name="VanNieuwenhze M."/>
            <person name="Brun Y."/>
            <person name="Cava F."/>
            <person name="Bulgheresi S."/>
            <person name="Veyrier F."/>
        </authorList>
    </citation>
    <scope>NUCLEOTIDE SEQUENCE</scope>
    <source>
        <strain evidence="3">SAG 1488-6</strain>
    </source>
</reference>
<dbReference type="SUPFAM" id="SSF56954">
    <property type="entry name" value="Outer membrane efflux proteins (OEP)"/>
    <property type="match status" value="1"/>
</dbReference>
<evidence type="ECO:0000256" key="2">
    <source>
        <dbReference type="RuleBase" id="RU362097"/>
    </source>
</evidence>
<dbReference type="PANTHER" id="PTHR30203">
    <property type="entry name" value="OUTER MEMBRANE CATION EFFLUX PROTEIN"/>
    <property type="match status" value="1"/>
</dbReference>
<keyword evidence="2" id="KW-1134">Transmembrane beta strand</keyword>
<comment type="subcellular location">
    <subcellularLocation>
        <location evidence="2">Cell membrane</location>
        <topology evidence="2">Lipid-anchor</topology>
    </subcellularLocation>
</comment>
<dbReference type="NCBIfam" id="TIGR01845">
    <property type="entry name" value="outer_NodT"/>
    <property type="match status" value="1"/>
</dbReference>
<keyword evidence="2" id="KW-0564">Palmitate</keyword>
<dbReference type="PROSITE" id="PS51257">
    <property type="entry name" value="PROKAR_LIPOPROTEIN"/>
    <property type="match status" value="1"/>
</dbReference>
<feature type="chain" id="PRO_5045006377" evidence="2">
    <location>
        <begin position="27"/>
        <end position="458"/>
    </location>
</feature>
<keyword evidence="2" id="KW-0812">Transmembrane</keyword>
<gene>
    <name evidence="3" type="ORF">LVJ81_08345</name>
</gene>
<dbReference type="Pfam" id="PF02321">
    <property type="entry name" value="OEP"/>
    <property type="match status" value="2"/>
</dbReference>